<dbReference type="Pfam" id="PF02321">
    <property type="entry name" value="OEP"/>
    <property type="match status" value="2"/>
</dbReference>
<dbReference type="EMBL" id="ACLR01000123">
    <property type="protein sequence ID" value="EEK16907.1"/>
    <property type="molecule type" value="Genomic_DNA"/>
</dbReference>
<evidence type="ECO:0000256" key="2">
    <source>
        <dbReference type="ARBA" id="ARBA00007613"/>
    </source>
</evidence>
<evidence type="ECO:0000256" key="3">
    <source>
        <dbReference type="ARBA" id="ARBA00022448"/>
    </source>
</evidence>
<evidence type="ECO:0000256" key="1">
    <source>
        <dbReference type="ARBA" id="ARBA00004442"/>
    </source>
</evidence>
<comment type="similarity">
    <text evidence="2">Belongs to the outer membrane factor (OMF) (TC 1.B.17) family.</text>
</comment>
<evidence type="ECO:0000313" key="11">
    <source>
        <dbReference type="Proteomes" id="UP000003303"/>
    </source>
</evidence>
<dbReference type="Gene3D" id="1.20.1600.10">
    <property type="entry name" value="Outer membrane efflux proteins (OEP)"/>
    <property type="match status" value="1"/>
</dbReference>
<dbReference type="PANTHER" id="PTHR30026:SF20">
    <property type="entry name" value="OUTER MEMBRANE PROTEIN TOLC"/>
    <property type="match status" value="1"/>
</dbReference>
<evidence type="ECO:0000256" key="9">
    <source>
        <dbReference type="SAM" id="SignalP"/>
    </source>
</evidence>
<dbReference type="GO" id="GO:0009279">
    <property type="term" value="C:cell outer membrane"/>
    <property type="evidence" value="ECO:0007669"/>
    <property type="project" value="UniProtKB-SubCell"/>
</dbReference>
<keyword evidence="8" id="KW-0175">Coiled coil</keyword>
<proteinExistence type="inferred from homology"/>
<accession>C2MBN4</accession>
<dbReference type="OrthoDB" id="9807719at2"/>
<keyword evidence="9" id="KW-0732">Signal</keyword>
<keyword evidence="3" id="KW-0813">Transport</keyword>
<organism evidence="10 11">
    <name type="scientific">Porphyromonas uenonis 60-3</name>
    <dbReference type="NCBI Taxonomy" id="596327"/>
    <lineage>
        <taxon>Bacteria</taxon>
        <taxon>Pseudomonadati</taxon>
        <taxon>Bacteroidota</taxon>
        <taxon>Bacteroidia</taxon>
        <taxon>Bacteroidales</taxon>
        <taxon>Porphyromonadaceae</taxon>
        <taxon>Porphyromonas</taxon>
    </lineage>
</organism>
<dbReference type="Proteomes" id="UP000003303">
    <property type="component" value="Unassembled WGS sequence"/>
</dbReference>
<dbReference type="eggNOG" id="COG1538">
    <property type="taxonomic scope" value="Bacteria"/>
</dbReference>
<dbReference type="GO" id="GO:0015562">
    <property type="term" value="F:efflux transmembrane transporter activity"/>
    <property type="evidence" value="ECO:0007669"/>
    <property type="project" value="InterPro"/>
</dbReference>
<comment type="subcellular location">
    <subcellularLocation>
        <location evidence="1">Cell outer membrane</location>
    </subcellularLocation>
</comment>
<evidence type="ECO:0000256" key="5">
    <source>
        <dbReference type="ARBA" id="ARBA00022692"/>
    </source>
</evidence>
<dbReference type="STRING" id="596327.PORUE0001_0721"/>
<dbReference type="GO" id="GO:1990281">
    <property type="term" value="C:efflux pump complex"/>
    <property type="evidence" value="ECO:0007669"/>
    <property type="project" value="TreeGrafter"/>
</dbReference>
<feature type="chain" id="PRO_5002916314" evidence="9">
    <location>
        <begin position="28"/>
        <end position="469"/>
    </location>
</feature>
<dbReference type="InterPro" id="IPR051906">
    <property type="entry name" value="TolC-like"/>
</dbReference>
<keyword evidence="4" id="KW-1134">Transmembrane beta strand</keyword>
<dbReference type="GO" id="GO:0015288">
    <property type="term" value="F:porin activity"/>
    <property type="evidence" value="ECO:0007669"/>
    <property type="project" value="TreeGrafter"/>
</dbReference>
<dbReference type="SUPFAM" id="SSF56954">
    <property type="entry name" value="Outer membrane efflux proteins (OEP)"/>
    <property type="match status" value="1"/>
</dbReference>
<evidence type="ECO:0000256" key="7">
    <source>
        <dbReference type="ARBA" id="ARBA00023237"/>
    </source>
</evidence>
<feature type="signal peptide" evidence="9">
    <location>
        <begin position="1"/>
        <end position="27"/>
    </location>
</feature>
<dbReference type="PANTHER" id="PTHR30026">
    <property type="entry name" value="OUTER MEMBRANE PROTEIN TOLC"/>
    <property type="match status" value="1"/>
</dbReference>
<protein>
    <submittedName>
        <fullName evidence="10">Outer membrane efflux protein</fullName>
    </submittedName>
</protein>
<evidence type="ECO:0000256" key="8">
    <source>
        <dbReference type="SAM" id="Coils"/>
    </source>
</evidence>
<keyword evidence="5" id="KW-0812">Transmembrane</keyword>
<reference evidence="10 11" key="1">
    <citation type="submission" date="2009-04" db="EMBL/GenBank/DDBJ databases">
        <authorList>
            <person name="Sebastian Y."/>
            <person name="Madupu R."/>
            <person name="Durkin A.S."/>
            <person name="Torralba M."/>
            <person name="Methe B."/>
            <person name="Sutton G.G."/>
            <person name="Strausberg R.L."/>
            <person name="Nelson K.E."/>
        </authorList>
    </citation>
    <scope>NUCLEOTIDE SEQUENCE [LARGE SCALE GENOMIC DNA]</scope>
    <source>
        <strain evidence="10 11">60-3</strain>
    </source>
</reference>
<keyword evidence="6" id="KW-0472">Membrane</keyword>
<dbReference type="InterPro" id="IPR003423">
    <property type="entry name" value="OMP_efflux"/>
</dbReference>
<feature type="coiled-coil region" evidence="8">
    <location>
        <begin position="350"/>
        <end position="377"/>
    </location>
</feature>
<gene>
    <name evidence="10" type="ORF">PORUE0001_0721</name>
</gene>
<name>C2MBN4_9PORP</name>
<dbReference type="RefSeq" id="WP_007365245.1">
    <property type="nucleotide sequence ID" value="NZ_ACLR01000123.1"/>
</dbReference>
<keyword evidence="7" id="KW-0998">Cell outer membrane</keyword>
<evidence type="ECO:0000313" key="10">
    <source>
        <dbReference type="EMBL" id="EEK16907.1"/>
    </source>
</evidence>
<evidence type="ECO:0000256" key="6">
    <source>
        <dbReference type="ARBA" id="ARBA00023136"/>
    </source>
</evidence>
<keyword evidence="11" id="KW-1185">Reference proteome</keyword>
<comment type="caution">
    <text evidence="10">The sequence shown here is derived from an EMBL/GenBank/DDBJ whole genome shotgun (WGS) entry which is preliminary data.</text>
</comment>
<dbReference type="AlphaFoldDB" id="C2MBN4"/>
<sequence>MRYRFNGRSFLLLGTALVLTLGGSAEAQTQEQVPMSLEQCRDLALEHNKQIQMAQADAVASDYLVQSAKTKYLPRVDFAGAWINPGDRPIRPFAIDFNIPGVTPPGLSIPLDFISVAPREIYTGGFTLRQPIFMGGKIVEANKMARYTSDLAHEKVKMKEADVLATVDEAYWRVISVQEKVRLAQTYKSLLDHLVRDLENVYAEGMTTRNEVLKVQVKQNEAELTLVKAQNGLQLSKMLLGQIIGLEAEQIELDSAIISEEQLSSRLLALESSNAERAEIVMLRSKLALTESARKMVKSQFLPNVFLTAGYNWVEPNIYKGSQSNLGGDWMVGIGVQIPLLTWGDRIHQVHIADQEVAKAELELQDAQEMIALQVQQNRFKHAEALKKMELTKLSKEQAEESLRITKNNLLEGMNSVRDILEAQTMWEKAASEDIDARVEAAVTLSQLEKTTGALYQYATEHTQTRQEE</sequence>
<evidence type="ECO:0000256" key="4">
    <source>
        <dbReference type="ARBA" id="ARBA00022452"/>
    </source>
</evidence>